<dbReference type="EMBL" id="BFAA01002107">
    <property type="protein sequence ID" value="GCB72461.1"/>
    <property type="molecule type" value="Genomic_DNA"/>
</dbReference>
<sequence length="69" mass="7768">MEESTYVLLFQVGEVFETLDHDVEGGKSLGNIVPMHRKVLLRTGPPGQGNKWPFVRVLSLRDSKVGTDW</sequence>
<organism evidence="1 2">
    <name type="scientific">Scyliorhinus torazame</name>
    <name type="common">Cloudy catshark</name>
    <name type="synonym">Catulus torazame</name>
    <dbReference type="NCBI Taxonomy" id="75743"/>
    <lineage>
        <taxon>Eukaryota</taxon>
        <taxon>Metazoa</taxon>
        <taxon>Chordata</taxon>
        <taxon>Craniata</taxon>
        <taxon>Vertebrata</taxon>
        <taxon>Chondrichthyes</taxon>
        <taxon>Elasmobranchii</taxon>
        <taxon>Galeomorphii</taxon>
        <taxon>Galeoidea</taxon>
        <taxon>Carcharhiniformes</taxon>
        <taxon>Scyliorhinidae</taxon>
        <taxon>Scyliorhinus</taxon>
    </lineage>
</organism>
<name>A0A401PH68_SCYTO</name>
<keyword evidence="2" id="KW-1185">Reference proteome</keyword>
<evidence type="ECO:0000313" key="1">
    <source>
        <dbReference type="EMBL" id="GCB72461.1"/>
    </source>
</evidence>
<comment type="caution">
    <text evidence="1">The sequence shown here is derived from an EMBL/GenBank/DDBJ whole genome shotgun (WGS) entry which is preliminary data.</text>
</comment>
<accession>A0A401PH68</accession>
<dbReference type="AlphaFoldDB" id="A0A401PH68"/>
<dbReference type="Proteomes" id="UP000288216">
    <property type="component" value="Unassembled WGS sequence"/>
</dbReference>
<proteinExistence type="predicted"/>
<reference evidence="1 2" key="1">
    <citation type="journal article" date="2018" name="Nat. Ecol. Evol.">
        <title>Shark genomes provide insights into elasmobranch evolution and the origin of vertebrates.</title>
        <authorList>
            <person name="Hara Y"/>
            <person name="Yamaguchi K"/>
            <person name="Onimaru K"/>
            <person name="Kadota M"/>
            <person name="Koyanagi M"/>
            <person name="Keeley SD"/>
            <person name="Tatsumi K"/>
            <person name="Tanaka K"/>
            <person name="Motone F"/>
            <person name="Kageyama Y"/>
            <person name="Nozu R"/>
            <person name="Adachi N"/>
            <person name="Nishimura O"/>
            <person name="Nakagawa R"/>
            <person name="Tanegashima C"/>
            <person name="Kiyatake I"/>
            <person name="Matsumoto R"/>
            <person name="Murakumo K"/>
            <person name="Nishida K"/>
            <person name="Terakita A"/>
            <person name="Kuratani S"/>
            <person name="Sato K"/>
            <person name="Hyodo S Kuraku.S."/>
        </authorList>
    </citation>
    <scope>NUCLEOTIDE SEQUENCE [LARGE SCALE GENOMIC DNA]</scope>
</reference>
<gene>
    <name evidence="1" type="ORF">scyTo_0006316</name>
</gene>
<evidence type="ECO:0000313" key="2">
    <source>
        <dbReference type="Proteomes" id="UP000288216"/>
    </source>
</evidence>
<protein>
    <submittedName>
        <fullName evidence="1">Uncharacterized protein</fullName>
    </submittedName>
</protein>